<dbReference type="InterPro" id="IPR000160">
    <property type="entry name" value="GGDEF_dom"/>
</dbReference>
<keyword evidence="5" id="KW-1185">Reference proteome</keyword>
<dbReference type="SUPFAM" id="SSF55073">
    <property type="entry name" value="Nucleotide cyclase"/>
    <property type="match status" value="1"/>
</dbReference>
<dbReference type="Gene3D" id="3.30.70.270">
    <property type="match status" value="1"/>
</dbReference>
<comment type="cofactor">
    <cofactor evidence="1">
        <name>Mg(2+)</name>
        <dbReference type="ChEBI" id="CHEBI:18420"/>
    </cofactor>
</comment>
<dbReference type="NCBIfam" id="TIGR00254">
    <property type="entry name" value="GGDEF"/>
    <property type="match status" value="1"/>
</dbReference>
<dbReference type="PROSITE" id="PS50887">
    <property type="entry name" value="GGDEF"/>
    <property type="match status" value="1"/>
</dbReference>
<dbReference type="InterPro" id="IPR043128">
    <property type="entry name" value="Rev_trsase/Diguanyl_cyclase"/>
</dbReference>
<dbReference type="GO" id="GO:0003824">
    <property type="term" value="F:catalytic activity"/>
    <property type="evidence" value="ECO:0007669"/>
    <property type="project" value="UniProtKB-ARBA"/>
</dbReference>
<name>A0A7U8C6F6_NEPCE</name>
<dbReference type="InterPro" id="IPR052163">
    <property type="entry name" value="DGC-Regulatory_Protein"/>
</dbReference>
<proteinExistence type="predicted"/>
<dbReference type="FunFam" id="3.30.70.270:FF:000001">
    <property type="entry name" value="Diguanylate cyclase domain protein"/>
    <property type="match status" value="1"/>
</dbReference>
<dbReference type="PANTHER" id="PTHR46663">
    <property type="entry name" value="DIGUANYLATE CYCLASE DGCT-RELATED"/>
    <property type="match status" value="1"/>
</dbReference>
<protein>
    <submittedName>
        <fullName evidence="4">Sensory box protein</fullName>
    </submittedName>
</protein>
<accession>A0A7U8C6F6</accession>
<dbReference type="Pfam" id="PF00990">
    <property type="entry name" value="GGDEF"/>
    <property type="match status" value="1"/>
</dbReference>
<evidence type="ECO:0000313" key="5">
    <source>
        <dbReference type="Proteomes" id="UP000002171"/>
    </source>
</evidence>
<sequence length="393" mass="44523">MTKKNQGSQILFYIIGFCLIFFAFAGSSIYFYQQFAGLRDTLVQTTKNNDTQLRAAMAMRVAVRERAILLWHMTLSEDFFERDELFERFYNHGSNYQKSRLALLSSELDSTEREIFTTLDAETTQRAPVLRRFADLLMEDVERDYTPELNRVLSDQIIVADQLDSLIDHQQQQNIAVREASALNLQILLRDLIVTLIAIVFCGLLFASIVIFNTRKQSMKLAIANQRLEHIACHDTLTGLPNRLFLLNQLEVAIASSKRKKEHTAVLFIDLDNFKPVNDDYGHDVGDQCLKQVSEAMAKALRGSDILGRLAGDEFLVILTDIAAASHATVVANKLIHTLNKTYSVGPYQFSFTASIGIYIHNEEDISAEECINLADKAMYQAKKAGKNQFFTI</sequence>
<evidence type="ECO:0000313" key="4">
    <source>
        <dbReference type="EMBL" id="EAR62393.1"/>
    </source>
</evidence>
<evidence type="ECO:0000256" key="1">
    <source>
        <dbReference type="ARBA" id="ARBA00001946"/>
    </source>
</evidence>
<keyword evidence="2" id="KW-1133">Transmembrane helix</keyword>
<feature type="transmembrane region" description="Helical" evidence="2">
    <location>
        <begin position="12"/>
        <end position="32"/>
    </location>
</feature>
<evidence type="ECO:0000259" key="3">
    <source>
        <dbReference type="PROSITE" id="PS50887"/>
    </source>
</evidence>
<keyword evidence="2" id="KW-0812">Transmembrane</keyword>
<dbReference type="RefSeq" id="WP_007020703.1">
    <property type="nucleotide sequence ID" value="NZ_CH724125.1"/>
</dbReference>
<dbReference type="PANTHER" id="PTHR46663:SF2">
    <property type="entry name" value="GGDEF DOMAIN-CONTAINING PROTEIN"/>
    <property type="match status" value="1"/>
</dbReference>
<feature type="transmembrane region" description="Helical" evidence="2">
    <location>
        <begin position="192"/>
        <end position="212"/>
    </location>
</feature>
<evidence type="ECO:0000256" key="2">
    <source>
        <dbReference type="SAM" id="Phobius"/>
    </source>
</evidence>
<dbReference type="SMART" id="SM00267">
    <property type="entry name" value="GGDEF"/>
    <property type="match status" value="1"/>
</dbReference>
<dbReference type="OrthoDB" id="9812260at2"/>
<dbReference type="InterPro" id="IPR029787">
    <property type="entry name" value="Nucleotide_cyclase"/>
</dbReference>
<comment type="caution">
    <text evidence="4">The sequence shown here is derived from an EMBL/GenBank/DDBJ whole genome shotgun (WGS) entry which is preliminary data.</text>
</comment>
<dbReference type="CDD" id="cd01949">
    <property type="entry name" value="GGDEF"/>
    <property type="match status" value="1"/>
</dbReference>
<keyword evidence="2" id="KW-0472">Membrane</keyword>
<dbReference type="Proteomes" id="UP000002171">
    <property type="component" value="Unassembled WGS sequence"/>
</dbReference>
<feature type="domain" description="GGDEF" evidence="3">
    <location>
        <begin position="262"/>
        <end position="393"/>
    </location>
</feature>
<gene>
    <name evidence="4" type="ORF">MED92_15188</name>
</gene>
<dbReference type="AlphaFoldDB" id="A0A7U8C6F6"/>
<reference evidence="4 5" key="1">
    <citation type="submission" date="2006-02" db="EMBL/GenBank/DDBJ databases">
        <authorList>
            <person name="Pinhassi J."/>
            <person name="Pedros-Alio C."/>
            <person name="Ferriera S."/>
            <person name="Johnson J."/>
            <person name="Kravitz S."/>
            <person name="Halpern A."/>
            <person name="Remington K."/>
            <person name="Beeson K."/>
            <person name="Tran B."/>
            <person name="Rogers Y.-H."/>
            <person name="Friedman R."/>
            <person name="Venter J.C."/>
        </authorList>
    </citation>
    <scope>NUCLEOTIDE SEQUENCE [LARGE SCALE GENOMIC DNA]</scope>
    <source>
        <strain evidence="4 5">MED92</strain>
    </source>
</reference>
<organism evidence="4 5">
    <name type="scientific">Neptuniibacter caesariensis</name>
    <dbReference type="NCBI Taxonomy" id="207954"/>
    <lineage>
        <taxon>Bacteria</taxon>
        <taxon>Pseudomonadati</taxon>
        <taxon>Pseudomonadota</taxon>
        <taxon>Gammaproteobacteria</taxon>
        <taxon>Oceanospirillales</taxon>
        <taxon>Oceanospirillaceae</taxon>
        <taxon>Neptuniibacter</taxon>
    </lineage>
</organism>
<dbReference type="EMBL" id="AAOW01000003">
    <property type="protein sequence ID" value="EAR62393.1"/>
    <property type="molecule type" value="Genomic_DNA"/>
</dbReference>